<dbReference type="Gene3D" id="1.10.760.20">
    <property type="entry name" value="Protein of unknown function DUF3243"/>
    <property type="match status" value="1"/>
</dbReference>
<organism evidence="1 2">
    <name type="scientific">Paenibacillus nasutitermitis</name>
    <dbReference type="NCBI Taxonomy" id="1652958"/>
    <lineage>
        <taxon>Bacteria</taxon>
        <taxon>Bacillati</taxon>
        <taxon>Bacillota</taxon>
        <taxon>Bacilli</taxon>
        <taxon>Bacillales</taxon>
        <taxon>Paenibacillaceae</taxon>
        <taxon>Paenibacillus</taxon>
    </lineage>
</organism>
<reference evidence="1" key="2">
    <citation type="submission" date="2020-09" db="EMBL/GenBank/DDBJ databases">
        <authorList>
            <person name="Sun Q."/>
            <person name="Zhou Y."/>
        </authorList>
    </citation>
    <scope>NUCLEOTIDE SEQUENCE</scope>
    <source>
        <strain evidence="1">CGMCC 1.15178</strain>
    </source>
</reference>
<gene>
    <name evidence="1" type="ORF">GCM10010911_04870</name>
</gene>
<evidence type="ECO:0008006" key="3">
    <source>
        <dbReference type="Google" id="ProtNLM"/>
    </source>
</evidence>
<keyword evidence="2" id="KW-1185">Reference proteome</keyword>
<sequence>MQAAIHKVIFNVNIKNRPEGEAHMSEYNHAALKNGEVRTEKIPEVLGRIDPAQRDEILRDFDQFRSYLAKRIHMAEAMGLNEEEIAVTAQKVADYLARHEEPRNAQEHLLQELWKVGREDERHMLAHMLVRLAQTT</sequence>
<evidence type="ECO:0000313" key="2">
    <source>
        <dbReference type="Proteomes" id="UP000612456"/>
    </source>
</evidence>
<dbReference type="InterPro" id="IPR021637">
    <property type="entry name" value="DUF3243"/>
</dbReference>
<dbReference type="Proteomes" id="UP000612456">
    <property type="component" value="Unassembled WGS sequence"/>
</dbReference>
<proteinExistence type="predicted"/>
<reference evidence="1" key="1">
    <citation type="journal article" date="2014" name="Int. J. Syst. Evol. Microbiol.">
        <title>Complete genome sequence of Corynebacterium casei LMG S-19264T (=DSM 44701T), isolated from a smear-ripened cheese.</title>
        <authorList>
            <consortium name="US DOE Joint Genome Institute (JGI-PGF)"/>
            <person name="Walter F."/>
            <person name="Albersmeier A."/>
            <person name="Kalinowski J."/>
            <person name="Ruckert C."/>
        </authorList>
    </citation>
    <scope>NUCLEOTIDE SEQUENCE</scope>
    <source>
        <strain evidence="1">CGMCC 1.15178</strain>
    </source>
</reference>
<comment type="caution">
    <text evidence="1">The sequence shown here is derived from an EMBL/GenBank/DDBJ whole genome shotgun (WGS) entry which is preliminary data.</text>
</comment>
<evidence type="ECO:0000313" key="1">
    <source>
        <dbReference type="EMBL" id="GGD50334.1"/>
    </source>
</evidence>
<dbReference type="Pfam" id="PF11588">
    <property type="entry name" value="DUF3243"/>
    <property type="match status" value="1"/>
</dbReference>
<accession>A0A917DM36</accession>
<name>A0A917DM36_9BACL</name>
<protein>
    <recommendedName>
        <fullName evidence="3">DUF3243 domain-containing protein</fullName>
    </recommendedName>
</protein>
<dbReference type="InterPro" id="IPR038292">
    <property type="entry name" value="YmfJ/YflH_sf"/>
</dbReference>
<dbReference type="EMBL" id="BMHP01000001">
    <property type="protein sequence ID" value="GGD50334.1"/>
    <property type="molecule type" value="Genomic_DNA"/>
</dbReference>
<dbReference type="AlphaFoldDB" id="A0A917DM36"/>